<evidence type="ECO:0000256" key="2">
    <source>
        <dbReference type="ARBA" id="ARBA00001730"/>
    </source>
</evidence>
<keyword evidence="6" id="KW-0479">Metal-binding</keyword>
<evidence type="ECO:0000259" key="13">
    <source>
        <dbReference type="Pfam" id="PF02872"/>
    </source>
</evidence>
<comment type="similarity">
    <text evidence="5 11">Belongs to the 5'-nucleotidase family.</text>
</comment>
<dbReference type="Pfam" id="PF00149">
    <property type="entry name" value="Metallophos"/>
    <property type="match status" value="1"/>
</dbReference>
<feature type="domain" description="5'-Nucleotidase C-terminal" evidence="13">
    <location>
        <begin position="322"/>
        <end position="492"/>
    </location>
</feature>
<dbReference type="PROSITE" id="PS00785">
    <property type="entry name" value="5_NUCLEOTIDASE_1"/>
    <property type="match status" value="1"/>
</dbReference>
<dbReference type="SUPFAM" id="SSF56300">
    <property type="entry name" value="Metallo-dependent phosphatases"/>
    <property type="match status" value="1"/>
</dbReference>
<keyword evidence="9 11" id="KW-0378">Hydrolase</keyword>
<dbReference type="PANTHER" id="PTHR11575">
    <property type="entry name" value="5'-NUCLEOTIDASE-RELATED"/>
    <property type="match status" value="1"/>
</dbReference>
<evidence type="ECO:0000256" key="1">
    <source>
        <dbReference type="ARBA" id="ARBA00000527"/>
    </source>
</evidence>
<accession>K6DS17</accession>
<dbReference type="Gene3D" id="3.90.780.10">
    <property type="entry name" value="5'-Nucleotidase, C-terminal domain"/>
    <property type="match status" value="1"/>
</dbReference>
<comment type="cofactor">
    <cofactor evidence="3">
        <name>a divalent metal cation</name>
        <dbReference type="ChEBI" id="CHEBI:60240"/>
    </cofactor>
</comment>
<gene>
    <name evidence="14" type="ORF">BABA_04074</name>
</gene>
<dbReference type="InterPro" id="IPR004843">
    <property type="entry name" value="Calcineurin-like_PHP"/>
</dbReference>
<keyword evidence="7" id="KW-0732">Signal</keyword>
<proteinExistence type="inferred from homology"/>
<dbReference type="CDD" id="cd07410">
    <property type="entry name" value="MPP_CpdB_N"/>
    <property type="match status" value="1"/>
</dbReference>
<dbReference type="EMBL" id="AJLS01000035">
    <property type="protein sequence ID" value="EKN71008.1"/>
    <property type="molecule type" value="Genomic_DNA"/>
</dbReference>
<comment type="subcellular location">
    <subcellularLocation>
        <location evidence="4">Cell envelope</location>
    </subcellularLocation>
</comment>
<dbReference type="SUPFAM" id="SSF55816">
    <property type="entry name" value="5'-nucleotidase (syn. UDP-sugar hydrolase), C-terminal domain"/>
    <property type="match status" value="1"/>
</dbReference>
<dbReference type="eggNOG" id="COG0737">
    <property type="taxonomic scope" value="Bacteria"/>
</dbReference>
<evidence type="ECO:0000256" key="7">
    <source>
        <dbReference type="ARBA" id="ARBA00022729"/>
    </source>
</evidence>
<dbReference type="InterPro" id="IPR036907">
    <property type="entry name" value="5'-Nucleotdase_C_sf"/>
</dbReference>
<dbReference type="InterPro" id="IPR006146">
    <property type="entry name" value="5'-Nucleotdase_CS"/>
</dbReference>
<keyword evidence="15" id="KW-1185">Reference proteome</keyword>
<dbReference type="Gene3D" id="3.60.21.10">
    <property type="match status" value="1"/>
</dbReference>
<dbReference type="STRING" id="1117379.BABA_04074"/>
<evidence type="ECO:0000256" key="8">
    <source>
        <dbReference type="ARBA" id="ARBA00022741"/>
    </source>
</evidence>
<dbReference type="GO" id="GO:0009166">
    <property type="term" value="P:nucleotide catabolic process"/>
    <property type="evidence" value="ECO:0007669"/>
    <property type="project" value="InterPro"/>
</dbReference>
<evidence type="ECO:0000256" key="10">
    <source>
        <dbReference type="ARBA" id="ARBA00023268"/>
    </source>
</evidence>
<keyword evidence="10" id="KW-0511">Multifunctional enzyme</keyword>
<dbReference type="GO" id="GO:0030288">
    <property type="term" value="C:outer membrane-bounded periplasmic space"/>
    <property type="evidence" value="ECO:0007669"/>
    <property type="project" value="TreeGrafter"/>
</dbReference>
<evidence type="ECO:0000256" key="6">
    <source>
        <dbReference type="ARBA" id="ARBA00022723"/>
    </source>
</evidence>
<comment type="catalytic activity">
    <reaction evidence="2">
        <text>a nucleoside 2',3'-cyclic phosphate + H2O = a nucleoside 3'-phosphate + H(+)</text>
        <dbReference type="Rhea" id="RHEA:19621"/>
        <dbReference type="ChEBI" id="CHEBI:15377"/>
        <dbReference type="ChEBI" id="CHEBI:15378"/>
        <dbReference type="ChEBI" id="CHEBI:66949"/>
        <dbReference type="ChEBI" id="CHEBI:66954"/>
        <dbReference type="EC" id="3.1.4.16"/>
    </reaction>
</comment>
<dbReference type="PATRIC" id="fig|1117379.3.peg.841"/>
<reference evidence="14 15" key="1">
    <citation type="journal article" date="2012" name="Front. Microbiol.">
        <title>Redundancy and modularity in membrane-associated dissimilatory nitrate reduction in Bacillus.</title>
        <authorList>
            <person name="Heylen K."/>
            <person name="Keltjens J."/>
        </authorList>
    </citation>
    <scope>NUCLEOTIDE SEQUENCE [LARGE SCALE GENOMIC DNA]</scope>
    <source>
        <strain evidence="15">LMG 21833T</strain>
    </source>
</reference>
<evidence type="ECO:0000256" key="11">
    <source>
        <dbReference type="RuleBase" id="RU362119"/>
    </source>
</evidence>
<dbReference type="GO" id="GO:0000166">
    <property type="term" value="F:nucleotide binding"/>
    <property type="evidence" value="ECO:0007669"/>
    <property type="project" value="UniProtKB-KW"/>
</dbReference>
<dbReference type="Proteomes" id="UP000006316">
    <property type="component" value="Unassembled WGS sequence"/>
</dbReference>
<evidence type="ECO:0000313" key="15">
    <source>
        <dbReference type="Proteomes" id="UP000006316"/>
    </source>
</evidence>
<dbReference type="PRINTS" id="PR01607">
    <property type="entry name" value="APYRASEFAMLY"/>
</dbReference>
<dbReference type="InterPro" id="IPR006179">
    <property type="entry name" value="5_nucleotidase/apyrase"/>
</dbReference>
<name>K6DS17_9BACI</name>
<dbReference type="GO" id="GO:0046872">
    <property type="term" value="F:metal ion binding"/>
    <property type="evidence" value="ECO:0007669"/>
    <property type="project" value="UniProtKB-KW"/>
</dbReference>
<comment type="catalytic activity">
    <reaction evidence="1">
        <text>a ribonucleoside 3'-phosphate + H2O = a ribonucleoside + phosphate</text>
        <dbReference type="Rhea" id="RHEA:10144"/>
        <dbReference type="ChEBI" id="CHEBI:13197"/>
        <dbReference type="ChEBI" id="CHEBI:15377"/>
        <dbReference type="ChEBI" id="CHEBI:18254"/>
        <dbReference type="ChEBI" id="CHEBI:43474"/>
        <dbReference type="EC" id="3.1.3.6"/>
    </reaction>
</comment>
<organism evidence="14 15">
    <name type="scientific">Neobacillus bataviensis LMG 21833</name>
    <dbReference type="NCBI Taxonomy" id="1117379"/>
    <lineage>
        <taxon>Bacteria</taxon>
        <taxon>Bacillati</taxon>
        <taxon>Bacillota</taxon>
        <taxon>Bacilli</taxon>
        <taxon>Bacillales</taxon>
        <taxon>Bacillaceae</taxon>
        <taxon>Neobacillus</taxon>
    </lineage>
</organism>
<sequence>MKERNELMERMELVILETSDVHGNIFPLNYGNNQSSDVGLGKIASLIKKERTKNPYVLLVDNGDLIQGTPLTYHYARVNSHRPNPMIVAANEMKYDAAVFGNHEFNYGKDILDSAVNDSNFPWLSANIVSVETDKPYFGKPYLVKKAGDLKVGILGLTTHYIPNWEQPQHIEGMRFEDAVLAAKKWVKILKDDEKVDIVVVSYHGGFERDLVTGEPTEKLTGENQGYQICMEIEGIDVLLTGHQHRQIAGNLINGVIVVQPGKDGIALGKVTILLEKDAAGWKCMQKSSELLSVPSDEEDFSLLEVVKRYEDDTQDWLDQPIGKIEGAMIFRDPMEVRIKDNSLIEFINRVQMEVSGVDISCTALFDSVALGFPEDVTMRAVVSNYIYPNTLKVIRITGQDMKDALEQSASYFEQYDGIEIKVNPAFIYPKPQHYNYDMWEGIDYLIDISKPIGERIVKLEYKGEPVELGKEYDVVMNNYRSSGGGNYIMYKNKPVMKEIPTDISEIIANYILKNKIVKATVNHNWKVIY</sequence>
<dbReference type="InterPro" id="IPR008334">
    <property type="entry name" value="5'-Nucleotdase_C"/>
</dbReference>
<evidence type="ECO:0000259" key="12">
    <source>
        <dbReference type="Pfam" id="PF00149"/>
    </source>
</evidence>
<dbReference type="PANTHER" id="PTHR11575:SF6">
    <property type="entry name" value="2',3'-CYCLIC-NUCLEOTIDE 2'-PHOSPHODIESTERASE_3'-NUCLEOTIDASE"/>
    <property type="match status" value="1"/>
</dbReference>
<dbReference type="InterPro" id="IPR041827">
    <property type="entry name" value="CpdB_N"/>
</dbReference>
<feature type="domain" description="Calcineurin-like phosphoesterase" evidence="12">
    <location>
        <begin position="15"/>
        <end position="246"/>
    </location>
</feature>
<comment type="caution">
    <text evidence="14">The sequence shown here is derived from an EMBL/GenBank/DDBJ whole genome shotgun (WGS) entry which is preliminary data.</text>
</comment>
<dbReference type="GO" id="GO:0008254">
    <property type="term" value="F:3'-nucleotidase activity"/>
    <property type="evidence" value="ECO:0007669"/>
    <property type="project" value="UniProtKB-EC"/>
</dbReference>
<evidence type="ECO:0000313" key="14">
    <source>
        <dbReference type="EMBL" id="EKN71008.1"/>
    </source>
</evidence>
<evidence type="ECO:0000256" key="3">
    <source>
        <dbReference type="ARBA" id="ARBA00001968"/>
    </source>
</evidence>
<dbReference type="Pfam" id="PF02872">
    <property type="entry name" value="5_nucleotid_C"/>
    <property type="match status" value="1"/>
</dbReference>
<evidence type="ECO:0000256" key="4">
    <source>
        <dbReference type="ARBA" id="ARBA00004196"/>
    </source>
</evidence>
<dbReference type="GO" id="GO:0008663">
    <property type="term" value="F:2',3'-cyclic-nucleotide 2'-phosphodiesterase activity"/>
    <property type="evidence" value="ECO:0007669"/>
    <property type="project" value="UniProtKB-EC"/>
</dbReference>
<dbReference type="AlphaFoldDB" id="K6DS17"/>
<dbReference type="InterPro" id="IPR029052">
    <property type="entry name" value="Metallo-depent_PP-like"/>
</dbReference>
<keyword evidence="8 11" id="KW-0547">Nucleotide-binding</keyword>
<evidence type="ECO:0000256" key="5">
    <source>
        <dbReference type="ARBA" id="ARBA00006654"/>
    </source>
</evidence>
<evidence type="ECO:0000256" key="9">
    <source>
        <dbReference type="ARBA" id="ARBA00022801"/>
    </source>
</evidence>
<protein>
    <submittedName>
        <fullName evidence="14">5'-nucleotidase domain-containing protein</fullName>
    </submittedName>
</protein>